<reference evidence="1 2" key="1">
    <citation type="submission" date="2018-07" db="EMBL/GenBank/DDBJ databases">
        <title>High-quality-draft genome sequence of Gaiella occulta.</title>
        <authorList>
            <person name="Severino R."/>
            <person name="Froufe H.J.C."/>
            <person name="Rainey F.A."/>
            <person name="Barroso C."/>
            <person name="Albuquerque L."/>
            <person name="Lobo-Da-Cunha A."/>
            <person name="Da Costa M.S."/>
            <person name="Egas C."/>
        </authorList>
    </citation>
    <scope>NUCLEOTIDE SEQUENCE [LARGE SCALE GENOMIC DNA]</scope>
    <source>
        <strain evidence="1 2">F2-233</strain>
    </source>
</reference>
<dbReference type="SUPFAM" id="SSF54285">
    <property type="entry name" value="MoaD/ThiS"/>
    <property type="match status" value="1"/>
</dbReference>
<keyword evidence="2" id="KW-1185">Reference proteome</keyword>
<name>A0A7M2Z0S3_9ACTN</name>
<dbReference type="InterPro" id="IPR003749">
    <property type="entry name" value="ThiS/MoaD-like"/>
</dbReference>
<dbReference type="Pfam" id="PF02391">
    <property type="entry name" value="MoaE"/>
    <property type="match status" value="1"/>
</dbReference>
<dbReference type="CDD" id="cd00754">
    <property type="entry name" value="Ubl_MoaD"/>
    <property type="match status" value="1"/>
</dbReference>
<dbReference type="InterPro" id="IPR036563">
    <property type="entry name" value="MoaE_sf"/>
</dbReference>
<dbReference type="PANTHER" id="PTHR23404">
    <property type="entry name" value="MOLYBDOPTERIN SYNTHASE RELATED"/>
    <property type="match status" value="1"/>
</dbReference>
<dbReference type="InterPro" id="IPR012675">
    <property type="entry name" value="Beta-grasp_dom_sf"/>
</dbReference>
<dbReference type="RefSeq" id="WP_114794762.1">
    <property type="nucleotide sequence ID" value="NZ_QQZY01000001.1"/>
</dbReference>
<dbReference type="Pfam" id="PF02597">
    <property type="entry name" value="ThiS"/>
    <property type="match status" value="1"/>
</dbReference>
<dbReference type="AlphaFoldDB" id="A0A7M2Z0S3"/>
<dbReference type="SUPFAM" id="SSF54690">
    <property type="entry name" value="Molybdopterin synthase subunit MoaE"/>
    <property type="match status" value="1"/>
</dbReference>
<dbReference type="Gene3D" id="3.90.1170.40">
    <property type="entry name" value="Molybdopterin biosynthesis MoaE subunit"/>
    <property type="match status" value="1"/>
</dbReference>
<dbReference type="CDD" id="cd00756">
    <property type="entry name" value="MoaE"/>
    <property type="match status" value="1"/>
</dbReference>
<comment type="caution">
    <text evidence="1">The sequence shown here is derived from an EMBL/GenBank/DDBJ whole genome shotgun (WGS) entry which is preliminary data.</text>
</comment>
<protein>
    <submittedName>
        <fullName evidence="1">MoaE protein</fullName>
    </submittedName>
</protein>
<sequence length="212" mass="22533">MKVVVRLFAGLRERAGMRALEVELPDGASLADVWPALALGDEPPGLLLAVNHAYADRDAPLADGDEVALIPPVSGGAFRLSDEPLSLDAAVREVASDEAGAIATFVGTTRAHARGREVVRLEYEAYAGMAEAEMRRIATELKQRYDLVEVAIHHRVGVVAIGETSVVVAVSAAHRGDALAACKDAIDTLKQTVPLWKKEVYVGGEEWVGQGS</sequence>
<reference evidence="2" key="2">
    <citation type="journal article" date="2019" name="MicrobiologyOpen">
        <title>High-quality draft genome sequence of Gaiella occulta isolated from a 150 meter deep mineral water borehole and comparison with the genome sequences of other deep-branching lineages of the phylum Actinobacteria.</title>
        <authorList>
            <person name="Severino R."/>
            <person name="Froufe H.J.C."/>
            <person name="Barroso C."/>
            <person name="Albuquerque L."/>
            <person name="Lobo-da-Cunha A."/>
            <person name="da Costa M.S."/>
            <person name="Egas C."/>
        </authorList>
    </citation>
    <scope>NUCLEOTIDE SEQUENCE [LARGE SCALE GENOMIC DNA]</scope>
    <source>
        <strain evidence="2">F2-233</strain>
    </source>
</reference>
<proteinExistence type="predicted"/>
<dbReference type="Gene3D" id="3.10.20.30">
    <property type="match status" value="1"/>
</dbReference>
<dbReference type="OrthoDB" id="9794429at2"/>
<evidence type="ECO:0000313" key="2">
    <source>
        <dbReference type="Proteomes" id="UP000254134"/>
    </source>
</evidence>
<evidence type="ECO:0000313" key="1">
    <source>
        <dbReference type="EMBL" id="RDI75881.1"/>
    </source>
</evidence>
<accession>A0A7M2Z0S3</accession>
<dbReference type="InterPro" id="IPR003448">
    <property type="entry name" value="Mopterin_biosynth_MoaE"/>
</dbReference>
<dbReference type="Proteomes" id="UP000254134">
    <property type="component" value="Unassembled WGS sequence"/>
</dbReference>
<dbReference type="InterPro" id="IPR016155">
    <property type="entry name" value="Mopterin_synth/thiamin_S_b"/>
</dbReference>
<organism evidence="1 2">
    <name type="scientific">Gaiella occulta</name>
    <dbReference type="NCBI Taxonomy" id="1002870"/>
    <lineage>
        <taxon>Bacteria</taxon>
        <taxon>Bacillati</taxon>
        <taxon>Actinomycetota</taxon>
        <taxon>Thermoleophilia</taxon>
        <taxon>Gaiellales</taxon>
        <taxon>Gaiellaceae</taxon>
        <taxon>Gaiella</taxon>
    </lineage>
</organism>
<gene>
    <name evidence="1" type="ORF">Gocc_0300</name>
</gene>
<dbReference type="EMBL" id="QQZY01000001">
    <property type="protein sequence ID" value="RDI75881.1"/>
    <property type="molecule type" value="Genomic_DNA"/>
</dbReference>
<dbReference type="GO" id="GO:0006777">
    <property type="term" value="P:Mo-molybdopterin cofactor biosynthetic process"/>
    <property type="evidence" value="ECO:0007669"/>
    <property type="project" value="InterPro"/>
</dbReference>